<gene>
    <name evidence="2" type="ORF">CISIN_1g0341712mg</name>
</gene>
<evidence type="ECO:0000313" key="3">
    <source>
        <dbReference type="Proteomes" id="UP000027120"/>
    </source>
</evidence>
<keyword evidence="3" id="KW-1185">Reference proteome</keyword>
<sequence>MPTPRRSTTTPSAFTVTVTVTSPCDTSSTASHCAAPTPPRNTTALPALHRPRRSRDGRVIGSEREKREEKDYAEDAKRAQQPSKVCCSVSAFRIYVLCSVSK</sequence>
<reference evidence="2 3" key="1">
    <citation type="submission" date="2014-04" db="EMBL/GenBank/DDBJ databases">
        <authorList>
            <consortium name="International Citrus Genome Consortium"/>
            <person name="Gmitter F."/>
            <person name="Chen C."/>
            <person name="Farmerie W."/>
            <person name="Harkins T."/>
            <person name="Desany B."/>
            <person name="Mohiuddin M."/>
            <person name="Kodira C."/>
            <person name="Borodovsky M."/>
            <person name="Lomsadze A."/>
            <person name="Burns P."/>
            <person name="Jenkins J."/>
            <person name="Prochnik S."/>
            <person name="Shu S."/>
            <person name="Chapman J."/>
            <person name="Pitluck S."/>
            <person name="Schmutz J."/>
            <person name="Rokhsar D."/>
        </authorList>
    </citation>
    <scope>NUCLEOTIDE SEQUENCE</scope>
</reference>
<evidence type="ECO:0000313" key="2">
    <source>
        <dbReference type="EMBL" id="KDO41783.1"/>
    </source>
</evidence>
<accession>A0A067DG31</accession>
<dbReference type="AlphaFoldDB" id="A0A067DG31"/>
<dbReference type="EMBL" id="KK785562">
    <property type="protein sequence ID" value="KDO41783.1"/>
    <property type="molecule type" value="Genomic_DNA"/>
</dbReference>
<feature type="region of interest" description="Disordered" evidence="1">
    <location>
        <begin position="27"/>
        <end position="80"/>
    </location>
</feature>
<organism evidence="2 3">
    <name type="scientific">Citrus sinensis</name>
    <name type="common">Sweet orange</name>
    <name type="synonym">Citrus aurantium var. sinensis</name>
    <dbReference type="NCBI Taxonomy" id="2711"/>
    <lineage>
        <taxon>Eukaryota</taxon>
        <taxon>Viridiplantae</taxon>
        <taxon>Streptophyta</taxon>
        <taxon>Embryophyta</taxon>
        <taxon>Tracheophyta</taxon>
        <taxon>Spermatophyta</taxon>
        <taxon>Magnoliopsida</taxon>
        <taxon>eudicotyledons</taxon>
        <taxon>Gunneridae</taxon>
        <taxon>Pentapetalae</taxon>
        <taxon>rosids</taxon>
        <taxon>malvids</taxon>
        <taxon>Sapindales</taxon>
        <taxon>Rutaceae</taxon>
        <taxon>Aurantioideae</taxon>
        <taxon>Citrus</taxon>
    </lineage>
</organism>
<proteinExistence type="predicted"/>
<protein>
    <submittedName>
        <fullName evidence="2">Uncharacterized protein</fullName>
    </submittedName>
</protein>
<feature type="compositionally biased region" description="Basic and acidic residues" evidence="1">
    <location>
        <begin position="54"/>
        <end position="78"/>
    </location>
</feature>
<name>A0A067DG31_CITSI</name>
<evidence type="ECO:0000256" key="1">
    <source>
        <dbReference type="SAM" id="MobiDB-lite"/>
    </source>
</evidence>
<dbReference type="Proteomes" id="UP000027120">
    <property type="component" value="Unassembled WGS sequence"/>
</dbReference>